<dbReference type="InterPro" id="IPR003126">
    <property type="entry name" value="Znf_UBR"/>
</dbReference>
<evidence type="ECO:0000313" key="8">
    <source>
        <dbReference type="Proteomes" id="UP000799440"/>
    </source>
</evidence>
<feature type="compositionally biased region" description="Low complexity" evidence="5">
    <location>
        <begin position="367"/>
        <end position="389"/>
    </location>
</feature>
<dbReference type="GO" id="GO:0008270">
    <property type="term" value="F:zinc ion binding"/>
    <property type="evidence" value="ECO:0007669"/>
    <property type="project" value="UniProtKB-KW"/>
</dbReference>
<feature type="region of interest" description="Disordered" evidence="5">
    <location>
        <begin position="209"/>
        <end position="237"/>
    </location>
</feature>
<dbReference type="GO" id="GO:0005737">
    <property type="term" value="C:cytoplasm"/>
    <property type="evidence" value="ECO:0007669"/>
    <property type="project" value="TreeGrafter"/>
</dbReference>
<organism evidence="7 8">
    <name type="scientific">Sporormia fimetaria CBS 119925</name>
    <dbReference type="NCBI Taxonomy" id="1340428"/>
    <lineage>
        <taxon>Eukaryota</taxon>
        <taxon>Fungi</taxon>
        <taxon>Dikarya</taxon>
        <taxon>Ascomycota</taxon>
        <taxon>Pezizomycotina</taxon>
        <taxon>Dothideomycetes</taxon>
        <taxon>Pleosporomycetidae</taxon>
        <taxon>Pleosporales</taxon>
        <taxon>Sporormiaceae</taxon>
        <taxon>Sporormia</taxon>
    </lineage>
</organism>
<keyword evidence="8" id="KW-1185">Reference proteome</keyword>
<feature type="compositionally biased region" description="Acidic residues" evidence="5">
    <location>
        <begin position="430"/>
        <end position="443"/>
    </location>
</feature>
<evidence type="ECO:0000256" key="3">
    <source>
        <dbReference type="ARBA" id="ARBA00022833"/>
    </source>
</evidence>
<evidence type="ECO:0000313" key="7">
    <source>
        <dbReference type="EMBL" id="KAF2747021.1"/>
    </source>
</evidence>
<dbReference type="OrthoDB" id="10262564at2759"/>
<sequence>MTLSRRPSEASEGSQTAADFIQQQLDLEADAREALPYQFDTCSRPLGALRQNLFSCLTCNPPPSDPAAPYTAAGVCYSCSISCHGGHTLVELFTKRNFACDCGTTRLPDTAPCTLRINAKTGLKGDVTGEEPAEGNRYNKNFRNKFCSCGDEYDPNQEKGTMFQCMGLSTEEEGGCGEDWWHPECVVGMSRDDYKKYVEEHKSRQTIKLKTENANGTATEAESKPVAESNGQPMDINVARPPIVAEGGVDGNDIAAEREEADDDDDEDPLPPSFPDEDDFEHFICYKCVQLHPWIKAYAGSEGFLHPVYHGQGWNNVNDEVAIPAPTDPSNSDSKKRKAADEDEISSPFTAPPVAQIKRQKSEDAATTLTSIPEITTPPSTTCIHPHSTTPPSNHPFSLFLTYDFRSHLCHCPTHFPLLKPHPFLLEEEETYEPPVSEPDDEAPGSIGTGSIYDRGEAAFSNMDRVKAIQGAMAYAHLKDGLKEFLRPFAESGRAVGAEDIKAYFERLRGDERGEVGEKEGGKEGEGEGDGRREQSGY</sequence>
<feature type="compositionally biased region" description="Polar residues" evidence="5">
    <location>
        <begin position="209"/>
        <end position="220"/>
    </location>
</feature>
<feature type="region of interest" description="Disordered" evidence="5">
    <location>
        <begin position="430"/>
        <end position="449"/>
    </location>
</feature>
<dbReference type="PROSITE" id="PS51157">
    <property type="entry name" value="ZF_UBR"/>
    <property type="match status" value="1"/>
</dbReference>
<feature type="zinc finger region" description="UBR-type" evidence="4">
    <location>
        <begin position="40"/>
        <end position="118"/>
    </location>
</feature>
<dbReference type="GO" id="GO:0061630">
    <property type="term" value="F:ubiquitin protein ligase activity"/>
    <property type="evidence" value="ECO:0007669"/>
    <property type="project" value="InterPro"/>
</dbReference>
<dbReference type="CDD" id="cd19677">
    <property type="entry name" value="UBR-box_UBR7"/>
    <property type="match status" value="1"/>
</dbReference>
<keyword evidence="1" id="KW-0479">Metal-binding</keyword>
<protein>
    <recommendedName>
        <fullName evidence="6">UBR-type domain-containing protein</fullName>
    </recommendedName>
</protein>
<evidence type="ECO:0000256" key="4">
    <source>
        <dbReference type="PROSITE-ProRule" id="PRU00508"/>
    </source>
</evidence>
<name>A0A6A6VCT7_9PLEO</name>
<dbReference type="Proteomes" id="UP000799440">
    <property type="component" value="Unassembled WGS sequence"/>
</dbReference>
<gene>
    <name evidence="7" type="ORF">M011DRAFT_519344</name>
</gene>
<reference evidence="7" key="1">
    <citation type="journal article" date="2020" name="Stud. Mycol.">
        <title>101 Dothideomycetes genomes: a test case for predicting lifestyles and emergence of pathogens.</title>
        <authorList>
            <person name="Haridas S."/>
            <person name="Albert R."/>
            <person name="Binder M."/>
            <person name="Bloem J."/>
            <person name="Labutti K."/>
            <person name="Salamov A."/>
            <person name="Andreopoulos B."/>
            <person name="Baker S."/>
            <person name="Barry K."/>
            <person name="Bills G."/>
            <person name="Bluhm B."/>
            <person name="Cannon C."/>
            <person name="Castanera R."/>
            <person name="Culley D."/>
            <person name="Daum C."/>
            <person name="Ezra D."/>
            <person name="Gonzalez J."/>
            <person name="Henrissat B."/>
            <person name="Kuo A."/>
            <person name="Liang C."/>
            <person name="Lipzen A."/>
            <person name="Lutzoni F."/>
            <person name="Magnuson J."/>
            <person name="Mondo S."/>
            <person name="Nolan M."/>
            <person name="Ohm R."/>
            <person name="Pangilinan J."/>
            <person name="Park H.-J."/>
            <person name="Ramirez L."/>
            <person name="Alfaro M."/>
            <person name="Sun H."/>
            <person name="Tritt A."/>
            <person name="Yoshinaga Y."/>
            <person name="Zwiers L.-H."/>
            <person name="Turgeon B."/>
            <person name="Goodwin S."/>
            <person name="Spatafora J."/>
            <person name="Crous P."/>
            <person name="Grigoriev I."/>
        </authorList>
    </citation>
    <scope>NUCLEOTIDE SEQUENCE</scope>
    <source>
        <strain evidence="7">CBS 119925</strain>
    </source>
</reference>
<dbReference type="EMBL" id="MU006574">
    <property type="protein sequence ID" value="KAF2747021.1"/>
    <property type="molecule type" value="Genomic_DNA"/>
</dbReference>
<evidence type="ECO:0000259" key="6">
    <source>
        <dbReference type="PROSITE" id="PS51157"/>
    </source>
</evidence>
<feature type="domain" description="UBR-type" evidence="6">
    <location>
        <begin position="40"/>
        <end position="118"/>
    </location>
</feature>
<proteinExistence type="predicted"/>
<keyword evidence="3" id="KW-0862">Zinc</keyword>
<dbReference type="InterPro" id="IPR040204">
    <property type="entry name" value="UBR7"/>
</dbReference>
<dbReference type="InterPro" id="IPR047506">
    <property type="entry name" value="UBR7-like_UBR-box"/>
</dbReference>
<evidence type="ECO:0000256" key="1">
    <source>
        <dbReference type="ARBA" id="ARBA00022723"/>
    </source>
</evidence>
<feature type="region of interest" description="Disordered" evidence="5">
    <location>
        <begin position="320"/>
        <end position="389"/>
    </location>
</feature>
<keyword evidence="2" id="KW-0863">Zinc-finger</keyword>
<evidence type="ECO:0000256" key="2">
    <source>
        <dbReference type="ARBA" id="ARBA00022771"/>
    </source>
</evidence>
<feature type="region of interest" description="Disordered" evidence="5">
    <location>
        <begin position="507"/>
        <end position="538"/>
    </location>
</feature>
<dbReference type="PANTHER" id="PTHR13513:SF9">
    <property type="entry name" value="E3 UBIQUITIN-PROTEIN LIGASE UBR7-RELATED"/>
    <property type="match status" value="1"/>
</dbReference>
<dbReference type="SMART" id="SM00396">
    <property type="entry name" value="ZnF_UBR1"/>
    <property type="match status" value="1"/>
</dbReference>
<accession>A0A6A6VCT7</accession>
<dbReference type="Pfam" id="PF02207">
    <property type="entry name" value="zf-UBR"/>
    <property type="match status" value="1"/>
</dbReference>
<dbReference type="AlphaFoldDB" id="A0A6A6VCT7"/>
<evidence type="ECO:0000256" key="5">
    <source>
        <dbReference type="SAM" id="MobiDB-lite"/>
    </source>
</evidence>
<dbReference type="PANTHER" id="PTHR13513">
    <property type="entry name" value="E3 UBIQUITIN-PROTEIN LIGASE UBR7"/>
    <property type="match status" value="1"/>
</dbReference>